<sequence length="1204" mass="132951">MRPALSIASGSESPSSVPVTTGSRTPGSCHDARTGSRGSTVAAAEAEAMATIEFFRERLQRRIVVPKIIVFVILPTGMEDPQSAVGFLKKLNPADIAAIFITCGVDDLKAKLEKLEQVSFDCSVEYYESEARRYRKQTQVTFKGDRSQTSAFHVYQTRCLIKAGYMLEFAQQPHAAMKSYITAWQFLTSYSQMAPALERMTVCNLISVRMYPMYFKAKEPSKAAHHAREHRAVLRENIPESPLQGYLLPLWLAQLHQLLAQLCEDAMHTNPSSLDTHDVWQLAGFHYQAAARYLQHVRAWIRTAKEIHPPPSMKGGLGVPSEWLGQPDTLQHGTGAFATANSQDPDAASAAAQEEVFLRFIFFFNEAQVLTHATHLLSKAHIAYKVGFVGCPTVQNAARANAIGEKHLFVHFELRVEHRVPCVTQLVGGYRNCPILACELADAMFDGHRMVTARQLYFTLATAFASYKSGHQKSWQLEVVPALCHTASPVTSHQAADLQGQEKLRNEEVVTLPETTDISTGNSELSSAPQDTASVRQSENLSRTVADEPLLPAGSRLRLSGTGNCTGWWPLYRYVLARLILCTSHLLSIPPPEFLYKIARVDARFSSAVGDSGQPLPGSGNVQQPSAATSSAGSLATSAAATAGGFQANAENCQIALKASFEILNILALREDIEDRDASERKQMYRYVEMLLPLVRAFKQSCGASQWVFHLDLHAVVVWTDFLSELHREQMFSDSGLFVKQRVSLPHAGSEPAPVWEGVKIGRVCFQHRLGFDISAFTSAELITSTGKKAKCLLVASKDVQQIAAEEKKDVTCPMECESVTLPHEGLCYCDLYLAPQELRDVSGSTESFKLQTIENYPSKCICVGELAPYTVRLIIKQDWEECKFSIGLQCTAQESGSENDRALDTSVLLEDEFESYLVEMSEEREVDDEERELSGGQEGVASPWVFDPREYRRKLSVAEWRALVGEEGHDADGDDKLTASEETKIICIPMFIRLRRSGCFDIRVTVDVNLDDIIQSDTRGASTVVDYSRAAVYFAAGRVLARLPAVEKPLWGQRLRISLAHPVTSAVGAPFGLSAALENLTREAMELVVRLSYNRGERMGVEKSSDLSSLAIPSDCPFMISGQIMAQVVILPLSTRSLYWTLVASRPGSFRLPTVVVEGTSKLVGLGLQKGPPLATVFHLSLRRLVLRALVYFRQPQVCVSLP</sequence>
<proteinExistence type="predicted"/>
<keyword evidence="4" id="KW-1185">Reference proteome</keyword>
<dbReference type="GeneID" id="25334586"/>
<dbReference type="EMBL" id="HG721656">
    <property type="protein sequence ID" value="CDJ60270.1"/>
    <property type="molecule type" value="Genomic_DNA"/>
</dbReference>
<dbReference type="RefSeq" id="XP_013336920.1">
    <property type="nucleotide sequence ID" value="XM_013481466.1"/>
</dbReference>
<evidence type="ECO:0000313" key="4">
    <source>
        <dbReference type="Proteomes" id="UP000030763"/>
    </source>
</evidence>
<reference evidence="3" key="2">
    <citation type="submission" date="2013-10" db="EMBL/GenBank/DDBJ databases">
        <authorList>
            <person name="Aslett M."/>
        </authorList>
    </citation>
    <scope>NUCLEOTIDE SEQUENCE [LARGE SCALE GENOMIC DNA]</scope>
    <source>
        <strain evidence="3">Weybridge</strain>
    </source>
</reference>
<feature type="domain" description="Trafficking protein particle complex subunit 11" evidence="2">
    <location>
        <begin position="201"/>
        <end position="306"/>
    </location>
</feature>
<accession>U6MF22</accession>
<reference evidence="3" key="1">
    <citation type="submission" date="2013-10" db="EMBL/GenBank/DDBJ databases">
        <title>Genomic analysis of the causative agents of coccidiosis in chickens.</title>
        <authorList>
            <person name="Reid A.J."/>
            <person name="Blake D."/>
            <person name="Billington K."/>
            <person name="Browne H."/>
            <person name="Dunn M."/>
            <person name="Hung S."/>
            <person name="Kawahara F."/>
            <person name="Miranda-Saavedra D."/>
            <person name="Mourier T."/>
            <person name="Nagra H."/>
            <person name="Otto T.D."/>
            <person name="Rawlings N."/>
            <person name="Sanchez A."/>
            <person name="Sanders M."/>
            <person name="Subramaniam C."/>
            <person name="Tay Y."/>
            <person name="Dear P."/>
            <person name="Doerig C."/>
            <person name="Gruber A."/>
            <person name="Parkinson J."/>
            <person name="Shirley M."/>
            <person name="Wan K.L."/>
            <person name="Berriman M."/>
            <person name="Tomley F."/>
            <person name="Pain A."/>
        </authorList>
    </citation>
    <scope>NUCLEOTIDE SEQUENCE [LARGE SCALE GENOMIC DNA]</scope>
    <source>
        <strain evidence="3">Weybridge</strain>
    </source>
</reference>
<dbReference type="Proteomes" id="UP000030763">
    <property type="component" value="Unassembled WGS sequence"/>
</dbReference>
<evidence type="ECO:0000313" key="3">
    <source>
        <dbReference type="EMBL" id="CDJ60270.1"/>
    </source>
</evidence>
<gene>
    <name evidence="3" type="ORF">EMWEY_00006000</name>
</gene>
<name>U6MF22_EIMMA</name>
<feature type="compositionally biased region" description="Polar residues" evidence="1">
    <location>
        <begin position="8"/>
        <end position="26"/>
    </location>
</feature>
<dbReference type="Pfam" id="PF11817">
    <property type="entry name" value="Foie-gras_1"/>
    <property type="match status" value="1"/>
</dbReference>
<evidence type="ECO:0000259" key="2">
    <source>
        <dbReference type="Pfam" id="PF11817"/>
    </source>
</evidence>
<protein>
    <recommendedName>
        <fullName evidence="2">Trafficking protein particle complex subunit 11 domain-containing protein</fullName>
    </recommendedName>
</protein>
<dbReference type="OMA" id="AWIRTAK"/>
<dbReference type="PANTHER" id="PTHR14374:SF0">
    <property type="entry name" value="TRAFFICKING PROTEIN PARTICLE COMPLEX SUBUNIT 11"/>
    <property type="match status" value="1"/>
</dbReference>
<dbReference type="OrthoDB" id="6278596at2759"/>
<organism evidence="3 4">
    <name type="scientific">Eimeria maxima</name>
    <name type="common">Coccidian parasite</name>
    <dbReference type="NCBI Taxonomy" id="5804"/>
    <lineage>
        <taxon>Eukaryota</taxon>
        <taxon>Sar</taxon>
        <taxon>Alveolata</taxon>
        <taxon>Apicomplexa</taxon>
        <taxon>Conoidasida</taxon>
        <taxon>Coccidia</taxon>
        <taxon>Eucoccidiorida</taxon>
        <taxon>Eimeriorina</taxon>
        <taxon>Eimeriidae</taxon>
        <taxon>Eimeria</taxon>
    </lineage>
</organism>
<feature type="compositionally biased region" description="Polar residues" evidence="1">
    <location>
        <begin position="513"/>
        <end position="543"/>
    </location>
</feature>
<dbReference type="AlphaFoldDB" id="U6MF22"/>
<evidence type="ECO:0000256" key="1">
    <source>
        <dbReference type="SAM" id="MobiDB-lite"/>
    </source>
</evidence>
<dbReference type="InterPro" id="IPR021773">
    <property type="entry name" value="TPC11"/>
</dbReference>
<feature type="region of interest" description="Disordered" evidence="1">
    <location>
        <begin position="512"/>
        <end position="547"/>
    </location>
</feature>
<feature type="region of interest" description="Disordered" evidence="1">
    <location>
        <begin position="1"/>
        <end position="37"/>
    </location>
</feature>
<dbReference type="VEuPathDB" id="ToxoDB:EMWEY_00006000"/>
<dbReference type="PANTHER" id="PTHR14374">
    <property type="entry name" value="FOIE GRAS"/>
    <property type="match status" value="1"/>
</dbReference>